<feature type="region of interest" description="Disordered" evidence="1">
    <location>
        <begin position="344"/>
        <end position="366"/>
    </location>
</feature>
<dbReference type="Gene3D" id="1.10.167.10">
    <property type="entry name" value="Regulator of G-protein Signalling 4, domain 2"/>
    <property type="match status" value="1"/>
</dbReference>
<dbReference type="InParanoid" id="A0A2R5G924"/>
<feature type="compositionally biased region" description="Acidic residues" evidence="1">
    <location>
        <begin position="39"/>
        <end position="64"/>
    </location>
</feature>
<reference evidence="3 4" key="1">
    <citation type="submission" date="2017-12" db="EMBL/GenBank/DDBJ databases">
        <title>Sequencing, de novo assembly and annotation of complete genome of a new Thraustochytrid species, strain FCC1311.</title>
        <authorList>
            <person name="Sedici K."/>
            <person name="Godart F."/>
            <person name="Aiese Cigliano R."/>
            <person name="Sanseverino W."/>
            <person name="Barakat M."/>
            <person name="Ortet P."/>
            <person name="Marechal E."/>
            <person name="Cagnac O."/>
            <person name="Amato A."/>
        </authorList>
    </citation>
    <scope>NUCLEOTIDE SEQUENCE [LARGE SCALE GENOMIC DNA]</scope>
</reference>
<sequence>MMLVSKCTVPAGEAAKNARLVDVAENDAEEADAGRLEEELAAETDVEEEEEDDDDEEDEEEEEGQAMLQQVAEEALDEDCETVIEEDVEPQQVQSEPMRHRMEPALDPKQQTQTAAGTAARREQRLSATEHHRIPSFSRRVSRGSSDGDDDSRDPLGSEDESEDDMRRGSSYLATEDKQRCCRIDFDLLLEHEDLSKALLSFVTAEYASENVLFLMAAHRFRKGFAGWTPEQREAEARKIHHEFIRCDAAQWICSCKTFQTALLASLDEGKVPETIFNEVETSARRELRMDVFPRFIDALYPSCDWQRARLLTMRTQCVWNVASARAAMSDFLQADGAAEESTLAETNEAARDCEETPVPAPQSSA</sequence>
<accession>A0A2R5G924</accession>
<dbReference type="Proteomes" id="UP000241890">
    <property type="component" value="Unassembled WGS sequence"/>
</dbReference>
<dbReference type="SMART" id="SM00315">
    <property type="entry name" value="RGS"/>
    <property type="match status" value="1"/>
</dbReference>
<feature type="domain" description="RGS" evidence="2">
    <location>
        <begin position="185"/>
        <end position="301"/>
    </location>
</feature>
<gene>
    <name evidence="3" type="ORF">FCC1311_003822</name>
</gene>
<evidence type="ECO:0000259" key="2">
    <source>
        <dbReference type="PROSITE" id="PS50132"/>
    </source>
</evidence>
<dbReference type="PROSITE" id="PS50132">
    <property type="entry name" value="RGS"/>
    <property type="match status" value="1"/>
</dbReference>
<evidence type="ECO:0000256" key="1">
    <source>
        <dbReference type="SAM" id="MobiDB-lite"/>
    </source>
</evidence>
<feature type="compositionally biased region" description="Acidic residues" evidence="1">
    <location>
        <begin position="147"/>
        <end position="164"/>
    </location>
</feature>
<dbReference type="InterPro" id="IPR044926">
    <property type="entry name" value="RGS_subdomain_2"/>
</dbReference>
<keyword evidence="4" id="KW-1185">Reference proteome</keyword>
<feature type="region of interest" description="Disordered" evidence="1">
    <location>
        <begin position="23"/>
        <end position="171"/>
    </location>
</feature>
<proteinExistence type="predicted"/>
<dbReference type="AlphaFoldDB" id="A0A2R5G924"/>
<dbReference type="InterPro" id="IPR036305">
    <property type="entry name" value="RGS_sf"/>
</dbReference>
<evidence type="ECO:0000313" key="4">
    <source>
        <dbReference type="Proteomes" id="UP000241890"/>
    </source>
</evidence>
<dbReference type="SUPFAM" id="SSF48097">
    <property type="entry name" value="Regulator of G-protein signaling, RGS"/>
    <property type="match status" value="1"/>
</dbReference>
<protein>
    <submittedName>
        <fullName evidence="3">Regulator of G-protein signaling 2</fullName>
    </submittedName>
</protein>
<comment type="caution">
    <text evidence="3">The sequence shown here is derived from an EMBL/GenBank/DDBJ whole genome shotgun (WGS) entry which is preliminary data.</text>
</comment>
<feature type="compositionally biased region" description="Acidic residues" evidence="1">
    <location>
        <begin position="74"/>
        <end position="89"/>
    </location>
</feature>
<dbReference type="Pfam" id="PF00615">
    <property type="entry name" value="RGS"/>
    <property type="match status" value="1"/>
</dbReference>
<dbReference type="PANTHER" id="PTHR10845">
    <property type="entry name" value="REGULATOR OF G PROTEIN SIGNALING"/>
    <property type="match status" value="1"/>
</dbReference>
<dbReference type="EMBL" id="BEYU01000004">
    <property type="protein sequence ID" value="GBG24164.1"/>
    <property type="molecule type" value="Genomic_DNA"/>
</dbReference>
<evidence type="ECO:0000313" key="3">
    <source>
        <dbReference type="EMBL" id="GBG24164.1"/>
    </source>
</evidence>
<feature type="compositionally biased region" description="Basic and acidic residues" evidence="1">
    <location>
        <begin position="97"/>
        <end position="106"/>
    </location>
</feature>
<dbReference type="InterPro" id="IPR016137">
    <property type="entry name" value="RGS"/>
</dbReference>
<dbReference type="PANTHER" id="PTHR10845:SF192">
    <property type="entry name" value="DOUBLE HIT, ISOFORM B"/>
    <property type="match status" value="1"/>
</dbReference>
<name>A0A2R5G924_9STRA</name>
<organism evidence="3 4">
    <name type="scientific">Hondaea fermentalgiana</name>
    <dbReference type="NCBI Taxonomy" id="2315210"/>
    <lineage>
        <taxon>Eukaryota</taxon>
        <taxon>Sar</taxon>
        <taxon>Stramenopiles</taxon>
        <taxon>Bigyra</taxon>
        <taxon>Labyrinthulomycetes</taxon>
        <taxon>Thraustochytrida</taxon>
        <taxon>Thraustochytriidae</taxon>
        <taxon>Hondaea</taxon>
    </lineage>
</organism>
<feature type="compositionally biased region" description="Low complexity" evidence="1">
    <location>
        <begin position="110"/>
        <end position="119"/>
    </location>
</feature>
<feature type="compositionally biased region" description="Basic and acidic residues" evidence="1">
    <location>
        <begin position="120"/>
        <end position="133"/>
    </location>
</feature>